<feature type="transmembrane region" description="Helical" evidence="1">
    <location>
        <begin position="41"/>
        <end position="62"/>
    </location>
</feature>
<dbReference type="Pfam" id="PF04307">
    <property type="entry name" value="YdjM"/>
    <property type="match status" value="1"/>
</dbReference>
<evidence type="ECO:0000313" key="2">
    <source>
        <dbReference type="EMBL" id="AXR79913.1"/>
    </source>
</evidence>
<evidence type="ECO:0000313" key="3">
    <source>
        <dbReference type="Proteomes" id="UP000258613"/>
    </source>
</evidence>
<keyword evidence="1" id="KW-1133">Transmembrane helix</keyword>
<dbReference type="OrthoDB" id="118042at2157"/>
<keyword evidence="2" id="KW-0614">Plasmid</keyword>
<reference evidence="2 3" key="1">
    <citation type="submission" date="2018-02" db="EMBL/GenBank/DDBJ databases">
        <title>Phenotypic and genomic properties of facultatively anaerobic sulfur-reducing natronoarchaea from hypersaline soda lakes.</title>
        <authorList>
            <person name="Sorokin D.Y."/>
            <person name="Kublanov I.V."/>
            <person name="Roman P."/>
            <person name="Sinninghe Damste J.S."/>
            <person name="Golyshin P.N."/>
            <person name="Rojo D."/>
            <person name="Ciordia S."/>
            <person name="Mena M.D.C."/>
            <person name="Ferrer M."/>
            <person name="Messina E."/>
            <person name="Smedile F."/>
            <person name="La Spada G."/>
            <person name="La Cono V."/>
            <person name="Yakimov M.M."/>
        </authorList>
    </citation>
    <scope>NUCLEOTIDE SEQUENCE [LARGE SCALE GENOMIC DNA]</scope>
    <source>
        <strain evidence="2 3">AArc-Mg</strain>
        <plasmid evidence="3">paarc-mg-01</plasmid>
    </source>
</reference>
<geneLocation type="plasmid" evidence="3">
    <name>paarc-mg-01</name>
</geneLocation>
<dbReference type="InterPro" id="IPR007404">
    <property type="entry name" value="YdjM-like"/>
</dbReference>
<gene>
    <name evidence="2" type="ORF">AArcMg_4088</name>
</gene>
<keyword evidence="3" id="KW-1185">Reference proteome</keyword>
<dbReference type="GeneID" id="37640373"/>
<keyword evidence="1" id="KW-0812">Transmembrane</keyword>
<dbReference type="RefSeq" id="WP_117366818.1">
    <property type="nucleotide sequence ID" value="NZ_CP027032.1"/>
</dbReference>
<sequence length="121" mass="12272">MRLPGVPHRGPTHTVWFVGAVGVATGFAGALIGWNAGLLEAILLGSFTFLIGAGTVISHIAADALTPAGVRPFAPRNETKYTYSVARVANPLANYALLAIGFVAAAGAVGLATRLTAAIGF</sequence>
<accession>A0A346PK68</accession>
<evidence type="ECO:0000256" key="1">
    <source>
        <dbReference type="SAM" id="Phobius"/>
    </source>
</evidence>
<dbReference type="AlphaFoldDB" id="A0A346PK68"/>
<keyword evidence="1" id="KW-0472">Membrane</keyword>
<name>A0A346PK68_9EURY</name>
<dbReference type="Proteomes" id="UP000258613">
    <property type="component" value="Plasmid pAArc-Mg-01"/>
</dbReference>
<dbReference type="KEGG" id="nag:AArcMg_4088"/>
<proteinExistence type="predicted"/>
<protein>
    <submittedName>
        <fullName evidence="2">Membrane-bound metal-dependent hydrolase YbcI</fullName>
    </submittedName>
</protein>
<keyword evidence="2" id="KW-0378">Hydrolase</keyword>
<feature type="transmembrane region" description="Helical" evidence="1">
    <location>
        <begin position="15"/>
        <end position="34"/>
    </location>
</feature>
<dbReference type="EMBL" id="CP027032">
    <property type="protein sequence ID" value="AXR79913.1"/>
    <property type="molecule type" value="Genomic_DNA"/>
</dbReference>
<dbReference type="GO" id="GO:0016787">
    <property type="term" value="F:hydrolase activity"/>
    <property type="evidence" value="ECO:0007669"/>
    <property type="project" value="UniProtKB-KW"/>
</dbReference>
<organism evidence="2 3">
    <name type="scientific">Natrarchaeobaculum sulfurireducens</name>
    <dbReference type="NCBI Taxonomy" id="2044521"/>
    <lineage>
        <taxon>Archaea</taxon>
        <taxon>Methanobacteriati</taxon>
        <taxon>Methanobacteriota</taxon>
        <taxon>Stenosarchaea group</taxon>
        <taxon>Halobacteria</taxon>
        <taxon>Halobacteriales</taxon>
        <taxon>Natrialbaceae</taxon>
        <taxon>Natrarchaeobaculum</taxon>
    </lineage>
</organism>
<feature type="transmembrane region" description="Helical" evidence="1">
    <location>
        <begin position="92"/>
        <end position="112"/>
    </location>
</feature>